<protein>
    <submittedName>
        <fullName evidence="1">Uncharacterized protein</fullName>
    </submittedName>
</protein>
<dbReference type="EMBL" id="CM042047">
    <property type="protein sequence ID" value="KAI3770170.1"/>
    <property type="molecule type" value="Genomic_DNA"/>
</dbReference>
<evidence type="ECO:0000313" key="1">
    <source>
        <dbReference type="EMBL" id="KAI3770170.1"/>
    </source>
</evidence>
<gene>
    <name evidence="1" type="ORF">L6452_01293</name>
</gene>
<proteinExistence type="predicted"/>
<organism evidence="1 2">
    <name type="scientific">Arctium lappa</name>
    <name type="common">Greater burdock</name>
    <name type="synonym">Lappa major</name>
    <dbReference type="NCBI Taxonomy" id="4217"/>
    <lineage>
        <taxon>Eukaryota</taxon>
        <taxon>Viridiplantae</taxon>
        <taxon>Streptophyta</taxon>
        <taxon>Embryophyta</taxon>
        <taxon>Tracheophyta</taxon>
        <taxon>Spermatophyta</taxon>
        <taxon>Magnoliopsida</taxon>
        <taxon>eudicotyledons</taxon>
        <taxon>Gunneridae</taxon>
        <taxon>Pentapetalae</taxon>
        <taxon>asterids</taxon>
        <taxon>campanulids</taxon>
        <taxon>Asterales</taxon>
        <taxon>Asteraceae</taxon>
        <taxon>Carduoideae</taxon>
        <taxon>Cardueae</taxon>
        <taxon>Arctiinae</taxon>
        <taxon>Arctium</taxon>
    </lineage>
</organism>
<comment type="caution">
    <text evidence="1">The sequence shown here is derived from an EMBL/GenBank/DDBJ whole genome shotgun (WGS) entry which is preliminary data.</text>
</comment>
<accession>A0ACB9FH66</accession>
<reference evidence="2" key="1">
    <citation type="journal article" date="2022" name="Mol. Ecol. Resour.">
        <title>The genomes of chicory, endive, great burdock and yacon provide insights into Asteraceae palaeo-polyploidization history and plant inulin production.</title>
        <authorList>
            <person name="Fan W."/>
            <person name="Wang S."/>
            <person name="Wang H."/>
            <person name="Wang A."/>
            <person name="Jiang F."/>
            <person name="Liu H."/>
            <person name="Zhao H."/>
            <person name="Xu D."/>
            <person name="Zhang Y."/>
        </authorList>
    </citation>
    <scope>NUCLEOTIDE SEQUENCE [LARGE SCALE GENOMIC DNA]</scope>
    <source>
        <strain evidence="2">cv. Niubang</strain>
    </source>
</reference>
<reference evidence="1 2" key="2">
    <citation type="journal article" date="2022" name="Mol. Ecol. Resour.">
        <title>The genomes of chicory, endive, great burdock and yacon provide insights into Asteraceae paleo-polyploidization history and plant inulin production.</title>
        <authorList>
            <person name="Fan W."/>
            <person name="Wang S."/>
            <person name="Wang H."/>
            <person name="Wang A."/>
            <person name="Jiang F."/>
            <person name="Liu H."/>
            <person name="Zhao H."/>
            <person name="Xu D."/>
            <person name="Zhang Y."/>
        </authorList>
    </citation>
    <scope>NUCLEOTIDE SEQUENCE [LARGE SCALE GENOMIC DNA]</scope>
    <source>
        <strain evidence="2">cv. Niubang</strain>
    </source>
</reference>
<sequence length="92" mass="10652">MASDLTGNSLIGLDIATNRDIIRIYLANLIYLTYIITPPADRSLLLVFQTLAVPQVRRCRCRCRCRRRRRLFMHEIEMVPSPPCSFIQVLDS</sequence>
<dbReference type="Proteomes" id="UP001055879">
    <property type="component" value="Linkage Group LG01"/>
</dbReference>
<name>A0ACB9FH66_ARCLA</name>
<evidence type="ECO:0000313" key="2">
    <source>
        <dbReference type="Proteomes" id="UP001055879"/>
    </source>
</evidence>
<keyword evidence="2" id="KW-1185">Reference proteome</keyword>